<keyword evidence="3" id="KW-1185">Reference proteome</keyword>
<feature type="chain" id="PRO_5038916565" description="DUF4440 domain-containing protein" evidence="1">
    <location>
        <begin position="20"/>
        <end position="174"/>
    </location>
</feature>
<dbReference type="RefSeq" id="WP_063182628.1">
    <property type="nucleotide sequence ID" value="NZ_LQRA01000055.1"/>
</dbReference>
<evidence type="ECO:0000313" key="2">
    <source>
        <dbReference type="EMBL" id="KZE78524.1"/>
    </source>
</evidence>
<proteinExistence type="predicted"/>
<name>A0A161S2H3_9BACL</name>
<gene>
    <name evidence="2" type="ORF">AV654_01850</name>
</gene>
<accession>A0A161S2H3</accession>
<evidence type="ECO:0000313" key="3">
    <source>
        <dbReference type="Proteomes" id="UP000076563"/>
    </source>
</evidence>
<dbReference type="EMBL" id="LQRA01000055">
    <property type="protein sequence ID" value="KZE78524.1"/>
    <property type="molecule type" value="Genomic_DNA"/>
</dbReference>
<reference evidence="3" key="1">
    <citation type="submission" date="2016-01" db="EMBL/GenBank/DDBJ databases">
        <title>Draft genome of Chromobacterium sp. F49.</title>
        <authorList>
            <person name="Hong K.W."/>
        </authorList>
    </citation>
    <scope>NUCLEOTIDE SEQUENCE [LARGE SCALE GENOMIC DNA]</scope>
    <source>
        <strain evidence="3">M63</strain>
    </source>
</reference>
<protein>
    <recommendedName>
        <fullName evidence="4">DUF4440 domain-containing protein</fullName>
    </recommendedName>
</protein>
<dbReference type="AlphaFoldDB" id="A0A161S2H3"/>
<organism evidence="2 3">
    <name type="scientific">Paenibacillus elgii</name>
    <dbReference type="NCBI Taxonomy" id="189691"/>
    <lineage>
        <taxon>Bacteria</taxon>
        <taxon>Bacillati</taxon>
        <taxon>Bacillota</taxon>
        <taxon>Bacilli</taxon>
        <taxon>Bacillales</taxon>
        <taxon>Paenibacillaceae</taxon>
        <taxon>Paenibacillus</taxon>
    </lineage>
</organism>
<feature type="signal peptide" evidence="1">
    <location>
        <begin position="1"/>
        <end position="19"/>
    </location>
</feature>
<sequence length="174" mass="19962">MKHLLLLLAWLLASQPVTTTPEIVTQPARVDQAAPDHFPYKVSLLTHAFEKLMALEPSLDSKMQFISLDWQMTDWNLSEDERNELIDHFHTKYGVEILFNSYRQLKEKNKLDPKTNSLYGILLNIEKLEIHSPESVTIIGGKYRSPLGAAGFTATWKKTKDGWEAVKVTDHWIS</sequence>
<dbReference type="Proteomes" id="UP000076563">
    <property type="component" value="Unassembled WGS sequence"/>
</dbReference>
<evidence type="ECO:0008006" key="4">
    <source>
        <dbReference type="Google" id="ProtNLM"/>
    </source>
</evidence>
<evidence type="ECO:0000256" key="1">
    <source>
        <dbReference type="SAM" id="SignalP"/>
    </source>
</evidence>
<dbReference type="STRING" id="1007103.GCA_000213315_06324"/>
<comment type="caution">
    <text evidence="2">The sequence shown here is derived from an EMBL/GenBank/DDBJ whole genome shotgun (WGS) entry which is preliminary data.</text>
</comment>
<keyword evidence="1" id="KW-0732">Signal</keyword>
<dbReference type="OrthoDB" id="2085435at2"/>